<proteinExistence type="predicted"/>
<evidence type="ECO:0000313" key="1">
    <source>
        <dbReference type="EMBL" id="GJE01445.1"/>
    </source>
</evidence>
<reference evidence="1" key="1">
    <citation type="journal article" date="2021" name="Front. Microbiol.">
        <title>Comprehensive Comparative Genomics and Phenotyping of Methylobacterium Species.</title>
        <authorList>
            <person name="Alessa O."/>
            <person name="Ogura Y."/>
            <person name="Fujitani Y."/>
            <person name="Takami H."/>
            <person name="Hayashi T."/>
            <person name="Sahin N."/>
            <person name="Tani A."/>
        </authorList>
    </citation>
    <scope>NUCLEOTIDE SEQUENCE</scope>
    <source>
        <strain evidence="1">DSM 17168</strain>
    </source>
</reference>
<sequence length="304" mass="32354">MPGLIPGCDHVGAQGRVGRDVLRDPAHEADVPVDAGDREEGVADAAHRAVRGAQDAVLQHQCLATPHPLQRSCRGVAVLRVDAGEPTCEVRHVPGGHAPDLREGGAEIVELPALQVGEPEHVGRMCGEAPEALLALAQGRLGPLLPIDVLHHDDGQRNTAIAFPHRDGADAHPALASLLGAVQEAHVLHDLAPHRPREGVIARTQNPLIRVEAGPLGLHVQIQGGSPAARKEPPTQRIGEQCPPIRPEQASREREMLDQCAEARLLRLDLPQGGSESLLRGDSRGGFVHMTEYALHAAAFVPDR</sequence>
<dbReference type="Proteomes" id="UP001055153">
    <property type="component" value="Unassembled WGS sequence"/>
</dbReference>
<organism evidence="1 2">
    <name type="scientific">Methylobacterium isbiliense</name>
    <dbReference type="NCBI Taxonomy" id="315478"/>
    <lineage>
        <taxon>Bacteria</taxon>
        <taxon>Pseudomonadati</taxon>
        <taxon>Pseudomonadota</taxon>
        <taxon>Alphaproteobacteria</taxon>
        <taxon>Hyphomicrobiales</taxon>
        <taxon>Methylobacteriaceae</taxon>
        <taxon>Methylobacterium</taxon>
    </lineage>
</organism>
<gene>
    <name evidence="1" type="ORF">GMJLKIPL_3375</name>
</gene>
<protein>
    <submittedName>
        <fullName evidence="1">Uncharacterized protein</fullName>
    </submittedName>
</protein>
<comment type="caution">
    <text evidence="1">The sequence shown here is derived from an EMBL/GenBank/DDBJ whole genome shotgun (WGS) entry which is preliminary data.</text>
</comment>
<dbReference type="EMBL" id="BPQQ01000037">
    <property type="protein sequence ID" value="GJE01445.1"/>
    <property type="molecule type" value="Genomic_DNA"/>
</dbReference>
<accession>A0ABQ4SI89</accession>
<reference evidence="1" key="2">
    <citation type="submission" date="2021-08" db="EMBL/GenBank/DDBJ databases">
        <authorList>
            <person name="Tani A."/>
            <person name="Ola A."/>
            <person name="Ogura Y."/>
            <person name="Katsura K."/>
            <person name="Hayashi T."/>
        </authorList>
    </citation>
    <scope>NUCLEOTIDE SEQUENCE</scope>
    <source>
        <strain evidence="1">DSM 17168</strain>
    </source>
</reference>
<evidence type="ECO:0000313" key="2">
    <source>
        <dbReference type="Proteomes" id="UP001055153"/>
    </source>
</evidence>
<keyword evidence="2" id="KW-1185">Reference proteome</keyword>
<name>A0ABQ4SI89_9HYPH</name>